<dbReference type="AlphaFoldDB" id="A0AAD4ZDS1"/>
<keyword evidence="2" id="KW-1185">Reference proteome</keyword>
<dbReference type="EMBL" id="JAJFAZ020000002">
    <property type="protein sequence ID" value="KAI5343027.1"/>
    <property type="molecule type" value="Genomic_DNA"/>
</dbReference>
<reference evidence="1 2" key="1">
    <citation type="journal article" date="2022" name="G3 (Bethesda)">
        <title>Whole-genome sequence and methylome profiling of the almond [Prunus dulcis (Mill.) D.A. Webb] cultivar 'Nonpareil'.</title>
        <authorList>
            <person name="D'Amico-Willman K.M."/>
            <person name="Ouma W.Z."/>
            <person name="Meulia T."/>
            <person name="Sideli G.M."/>
            <person name="Gradziel T.M."/>
            <person name="Fresnedo-Ramirez J."/>
        </authorList>
    </citation>
    <scope>NUCLEOTIDE SEQUENCE [LARGE SCALE GENOMIC DNA]</scope>
    <source>
        <strain evidence="1">Clone GOH B32 T37-40</strain>
    </source>
</reference>
<evidence type="ECO:0000313" key="1">
    <source>
        <dbReference type="EMBL" id="KAI5343027.1"/>
    </source>
</evidence>
<sequence>MVSSTRARAQSNFALGPARARGTRSLPGLDCLRWSWTRAPFCLLPGPASTAGHALMGGTTNGKAATVHVNSDSSCLPLP</sequence>
<proteinExistence type="predicted"/>
<organism evidence="1 2">
    <name type="scientific">Prunus dulcis</name>
    <name type="common">Almond</name>
    <name type="synonym">Amygdalus dulcis</name>
    <dbReference type="NCBI Taxonomy" id="3755"/>
    <lineage>
        <taxon>Eukaryota</taxon>
        <taxon>Viridiplantae</taxon>
        <taxon>Streptophyta</taxon>
        <taxon>Embryophyta</taxon>
        <taxon>Tracheophyta</taxon>
        <taxon>Spermatophyta</taxon>
        <taxon>Magnoliopsida</taxon>
        <taxon>eudicotyledons</taxon>
        <taxon>Gunneridae</taxon>
        <taxon>Pentapetalae</taxon>
        <taxon>rosids</taxon>
        <taxon>fabids</taxon>
        <taxon>Rosales</taxon>
        <taxon>Rosaceae</taxon>
        <taxon>Amygdaloideae</taxon>
        <taxon>Amygdaleae</taxon>
        <taxon>Prunus</taxon>
    </lineage>
</organism>
<dbReference type="Proteomes" id="UP001054821">
    <property type="component" value="Chromosome 2"/>
</dbReference>
<comment type="caution">
    <text evidence="1">The sequence shown here is derived from an EMBL/GenBank/DDBJ whole genome shotgun (WGS) entry which is preliminary data.</text>
</comment>
<gene>
    <name evidence="1" type="ORF">L3X38_010903</name>
</gene>
<name>A0AAD4ZDS1_PRUDU</name>
<protein>
    <submittedName>
        <fullName evidence="1">Uncharacterized protein</fullName>
    </submittedName>
</protein>
<accession>A0AAD4ZDS1</accession>
<evidence type="ECO:0000313" key="2">
    <source>
        <dbReference type="Proteomes" id="UP001054821"/>
    </source>
</evidence>